<dbReference type="InterPro" id="IPR011251">
    <property type="entry name" value="Luciferase-like_dom"/>
</dbReference>
<dbReference type="Gene3D" id="1.10.1200.10">
    <property type="entry name" value="ACP-like"/>
    <property type="match status" value="1"/>
</dbReference>
<dbReference type="Gene3D" id="2.30.38.10">
    <property type="entry name" value="Luciferase, Domain 3"/>
    <property type="match status" value="1"/>
</dbReference>
<dbReference type="Pfam" id="PF00550">
    <property type="entry name" value="PP-binding"/>
    <property type="match status" value="1"/>
</dbReference>
<dbReference type="InterPro" id="IPR045851">
    <property type="entry name" value="AMP-bd_C_sf"/>
</dbReference>
<evidence type="ECO:0000256" key="2">
    <source>
        <dbReference type="ARBA" id="ARBA00006432"/>
    </source>
</evidence>
<evidence type="ECO:0000256" key="3">
    <source>
        <dbReference type="ARBA" id="ARBA00022450"/>
    </source>
</evidence>
<dbReference type="GO" id="GO:0044550">
    <property type="term" value="P:secondary metabolite biosynthetic process"/>
    <property type="evidence" value="ECO:0007669"/>
    <property type="project" value="TreeGrafter"/>
</dbReference>
<keyword evidence="3" id="KW-0596">Phosphopantetheine</keyword>
<dbReference type="GO" id="GO:0016705">
    <property type="term" value="F:oxidoreductase activity, acting on paired donors, with incorporation or reduction of molecular oxygen"/>
    <property type="evidence" value="ECO:0007669"/>
    <property type="project" value="InterPro"/>
</dbReference>
<dbReference type="FunFam" id="3.40.50.980:FF:000001">
    <property type="entry name" value="Non-ribosomal peptide synthetase"/>
    <property type="match status" value="1"/>
</dbReference>
<dbReference type="Pfam" id="PF13193">
    <property type="entry name" value="AMP-binding_C"/>
    <property type="match status" value="1"/>
</dbReference>
<dbReference type="Proteomes" id="UP000316471">
    <property type="component" value="Unassembled WGS sequence"/>
</dbReference>
<dbReference type="InterPro" id="IPR036661">
    <property type="entry name" value="Luciferase-like_sf"/>
</dbReference>
<dbReference type="GO" id="GO:0031177">
    <property type="term" value="F:phosphopantetheine binding"/>
    <property type="evidence" value="ECO:0007669"/>
    <property type="project" value="InterPro"/>
</dbReference>
<dbReference type="Gene3D" id="3.30.559.10">
    <property type="entry name" value="Chloramphenicol acetyltransferase-like domain"/>
    <property type="match status" value="1"/>
</dbReference>
<dbReference type="InterPro" id="IPR020459">
    <property type="entry name" value="AMP-binding"/>
</dbReference>
<comment type="caution">
    <text evidence="6">The sequence shown here is derived from an EMBL/GenBank/DDBJ whole genome shotgun (WGS) entry which is preliminary data.</text>
</comment>
<dbReference type="NCBIfam" id="TIGR04020">
    <property type="entry name" value="seco_metab_LLM"/>
    <property type="match status" value="1"/>
</dbReference>
<proteinExistence type="inferred from homology"/>
<name>A0A562LI21_9GAMM</name>
<keyword evidence="4" id="KW-0597">Phosphoprotein</keyword>
<dbReference type="InterPro" id="IPR025110">
    <property type="entry name" value="AMP-bd_C"/>
</dbReference>
<dbReference type="PROSITE" id="PS50075">
    <property type="entry name" value="CARRIER"/>
    <property type="match status" value="1"/>
</dbReference>
<dbReference type="SUPFAM" id="SSF47336">
    <property type="entry name" value="ACP-like"/>
    <property type="match status" value="1"/>
</dbReference>
<dbReference type="InterPro" id="IPR009081">
    <property type="entry name" value="PP-bd_ACP"/>
</dbReference>
<dbReference type="FunFam" id="3.30.300.30:FF:000010">
    <property type="entry name" value="Enterobactin synthetase component F"/>
    <property type="match status" value="1"/>
</dbReference>
<dbReference type="SMART" id="SM00823">
    <property type="entry name" value="PKS_PP"/>
    <property type="match status" value="1"/>
</dbReference>
<dbReference type="InterPro" id="IPR036736">
    <property type="entry name" value="ACP-like_sf"/>
</dbReference>
<dbReference type="InterPro" id="IPR020845">
    <property type="entry name" value="AMP-binding_CS"/>
</dbReference>
<dbReference type="PANTHER" id="PTHR45527:SF1">
    <property type="entry name" value="FATTY ACID SYNTHASE"/>
    <property type="match status" value="1"/>
</dbReference>
<dbReference type="PRINTS" id="PR00154">
    <property type="entry name" value="AMPBINDING"/>
</dbReference>
<dbReference type="PROSITE" id="PS00455">
    <property type="entry name" value="AMP_BINDING"/>
    <property type="match status" value="1"/>
</dbReference>
<dbReference type="GO" id="GO:0005737">
    <property type="term" value="C:cytoplasm"/>
    <property type="evidence" value="ECO:0007669"/>
    <property type="project" value="TreeGrafter"/>
</dbReference>
<dbReference type="InterPro" id="IPR042099">
    <property type="entry name" value="ANL_N_sf"/>
</dbReference>
<dbReference type="Gene3D" id="3.20.20.30">
    <property type="entry name" value="Luciferase-like domain"/>
    <property type="match status" value="1"/>
</dbReference>
<dbReference type="SUPFAM" id="SSF51679">
    <property type="entry name" value="Bacterial luciferase-like"/>
    <property type="match status" value="1"/>
</dbReference>
<comment type="similarity">
    <text evidence="2">Belongs to the ATP-dependent AMP-binding enzyme family.</text>
</comment>
<feature type="domain" description="Carrier" evidence="5">
    <location>
        <begin position="1335"/>
        <end position="1410"/>
    </location>
</feature>
<dbReference type="SUPFAM" id="SSF56801">
    <property type="entry name" value="Acetyl-CoA synthetase-like"/>
    <property type="match status" value="2"/>
</dbReference>
<dbReference type="SUPFAM" id="SSF52777">
    <property type="entry name" value="CoA-dependent acyltransferases"/>
    <property type="match status" value="2"/>
</dbReference>
<keyword evidence="7" id="KW-1185">Reference proteome</keyword>
<dbReference type="InterPro" id="IPR020806">
    <property type="entry name" value="PKS_PP-bd"/>
</dbReference>
<dbReference type="Pfam" id="PF00296">
    <property type="entry name" value="Bac_luciferase"/>
    <property type="match status" value="1"/>
</dbReference>
<dbReference type="Gene3D" id="3.30.559.30">
    <property type="entry name" value="Nonribosomal peptide synthetase, condensation domain"/>
    <property type="match status" value="1"/>
</dbReference>
<organism evidence="6 7">
    <name type="scientific">Aerolutibacter ruishenii</name>
    <dbReference type="NCBI Taxonomy" id="686800"/>
    <lineage>
        <taxon>Bacteria</taxon>
        <taxon>Pseudomonadati</taxon>
        <taxon>Pseudomonadota</taxon>
        <taxon>Gammaproteobacteria</taxon>
        <taxon>Lysobacterales</taxon>
        <taxon>Lysobacteraceae</taxon>
        <taxon>Aerolutibacter</taxon>
    </lineage>
</organism>
<sequence>MFANLDLGLTPMQRGMVFHELIDPRSGINIEQVVVTLEEAVDATCLETAWRAVIDQHPVLRSRVVESGSGEYRLVTVPGYQPKLVTIDAGGPGNGIAFDEWLAADRTRGFDLFAEVPLRLTLFRQPGMAVRCVWSFHHVLLDMPSFADVLVDAWDAYDRLAQGQGAQIPARPDHSAFIDWLREMDPAQSIAYWQGLLDGIDQITPFPAIGEASAARTRVVERCLGDGETASIRQWMQIHAVSIEALIQAAWATLLARYTDQASVVFGATHAGRSGHVAGVERMLGVLVNTVPVRADVGRAAGIELVRQLCAQQLAAQSHGHLPLAQAQSAARVSADSALFHTLVACELDGLDARVHRARPDWVRRHFALHERAPYPVVLHACANPSLSLRLAYVEEVFAPDQAVRLLEHLQAIVLGIVTAHGREVRQLPMLTMTELGRIEGEWNATRREVAATTIQVAFAQAVAAHPRRTALVGGGRALSYAELDAASTAVAATLVARGVVHGAVVGLSIDRSPELVIAMLGILKAGGAYLPLDPTYPDERLEFCVRDSGVRVVLAQRRNAGMFELAGAEAIPVESIDLADGGTFKPKAGTADDLAYVIYTSGSTGRPKGVLVTHGNVVNFFVGMDEVIDPSGDAIEKRWLAVTSVSFDISVLELLWTLTRGYEVVMHGARELAPDPSRAQGPSFSLFHFASGMDGSDPKPYRLILEAAKFADEHGFEAVWSPERHFHDFGAPYPNPSVMNAALATITNRVQLRAGSVVLPLHDPLRVAEEWGLVDQLSHGRVGISFASGWQPNDFVLAPGNYERRKDLMFEQIEAVRALWRGERIKATNPKGDDVQLGTYPRPVQAELPVWITAAGSPDTFRQAGTIGANILTHMLGQSMTDLEANIRAYRAARAAAGHDPATGRVTVMVHAFVGEDTDQVREVVRGPMKRYLQSAASLVGSYADAWAAFKRGAGAPVSAVALSELRPEDQQELYDFAFERYFETSGLLGSVDKCAQMVVALHAIGVDEIACLIDFGVDADTVIAHLPHISRLKEVVGNREWAGAGDVVSDIARHAITHMQCTPSLASTIPMLAKRPDALESLHHLLIGGEALPRDLVSELHNRLPEKAVIINMYGPTETTIWSTTERVERDTHRVTIGRPIANTQCYVLDSHRQLVPPGCVGELHVGGAGVTRGYHERTVLNADRFFELNVAGRRQRVYATGDLVRQLDDGRIECLGRNDFQVKVRGHRIELGEIEVALRAEPGVEDAVVVARTLAAGTPVLVGYLVPTPGGGAIEVDVLKSALRQHLPEYMVPNVFAWLDALPLTPNGKVDRNALPMPMPAESANADDVAAGPRSDVERTIREVWQRVLNVQDIGVRDNFFELGGHSVLAFKVQSELSHAFGFRLPIVELFRSPTIEALAGHFERNSESARNVAADSGADRIERRGVAMSLRTTIAGGRSHDGQRA</sequence>
<evidence type="ECO:0000313" key="7">
    <source>
        <dbReference type="Proteomes" id="UP000316471"/>
    </source>
</evidence>
<dbReference type="InterPro" id="IPR023213">
    <property type="entry name" value="CAT-like_dom_sf"/>
</dbReference>
<dbReference type="Gene3D" id="3.30.300.30">
    <property type="match status" value="1"/>
</dbReference>
<comment type="cofactor">
    <cofactor evidence="1">
        <name>pantetheine 4'-phosphate</name>
        <dbReference type="ChEBI" id="CHEBI:47942"/>
    </cofactor>
</comment>
<evidence type="ECO:0000259" key="5">
    <source>
        <dbReference type="PROSITE" id="PS50075"/>
    </source>
</evidence>
<dbReference type="Pfam" id="PF00668">
    <property type="entry name" value="Condensation"/>
    <property type="match status" value="1"/>
</dbReference>
<dbReference type="Pfam" id="PF00501">
    <property type="entry name" value="AMP-binding"/>
    <property type="match status" value="1"/>
</dbReference>
<dbReference type="Gene3D" id="3.40.50.980">
    <property type="match status" value="1"/>
</dbReference>
<protein>
    <submittedName>
        <fullName evidence="6">Natural product biosynthesis luciferase-like monooxygenase protein</fullName>
    </submittedName>
</protein>
<dbReference type="PANTHER" id="PTHR45527">
    <property type="entry name" value="NONRIBOSOMAL PEPTIDE SYNTHETASE"/>
    <property type="match status" value="1"/>
</dbReference>
<keyword evidence="6" id="KW-0503">Monooxygenase</keyword>
<evidence type="ECO:0000256" key="4">
    <source>
        <dbReference type="ARBA" id="ARBA00022553"/>
    </source>
</evidence>
<dbReference type="OrthoDB" id="7903015at2"/>
<dbReference type="FunFam" id="1.10.1200.10:FF:000005">
    <property type="entry name" value="Nonribosomal peptide synthetase 1"/>
    <property type="match status" value="1"/>
</dbReference>
<dbReference type="InterPro" id="IPR000873">
    <property type="entry name" value="AMP-dep_synth/lig_dom"/>
</dbReference>
<dbReference type="InterPro" id="IPR024011">
    <property type="entry name" value="Biosynth_lucif-like_mOase_dom"/>
</dbReference>
<dbReference type="Gene3D" id="3.40.50.12780">
    <property type="entry name" value="N-terminal domain of ligase-like"/>
    <property type="match status" value="1"/>
</dbReference>
<gene>
    <name evidence="6" type="ORF">IP93_02788</name>
</gene>
<evidence type="ECO:0000256" key="1">
    <source>
        <dbReference type="ARBA" id="ARBA00001957"/>
    </source>
</evidence>
<dbReference type="InterPro" id="IPR001242">
    <property type="entry name" value="Condensation_dom"/>
</dbReference>
<dbReference type="RefSeq" id="WP_144816678.1">
    <property type="nucleotide sequence ID" value="NZ_VLKP01000013.1"/>
</dbReference>
<keyword evidence="6" id="KW-0560">Oxidoreductase</keyword>
<reference evidence="6 7" key="1">
    <citation type="journal article" date="2015" name="Stand. Genomic Sci.">
        <title>Genomic Encyclopedia of Bacterial and Archaeal Type Strains, Phase III: the genomes of soil and plant-associated and newly described type strains.</title>
        <authorList>
            <person name="Whitman W.B."/>
            <person name="Woyke T."/>
            <person name="Klenk H.P."/>
            <person name="Zhou Y."/>
            <person name="Lilburn T.G."/>
            <person name="Beck B.J."/>
            <person name="De Vos P."/>
            <person name="Vandamme P."/>
            <person name="Eisen J.A."/>
            <person name="Garrity G."/>
            <person name="Hugenholtz P."/>
            <person name="Kyrpides N.C."/>
        </authorList>
    </citation>
    <scope>NUCLEOTIDE SEQUENCE [LARGE SCALE GENOMIC DNA]</scope>
    <source>
        <strain evidence="6 7">CGMCC 1.10136</strain>
    </source>
</reference>
<dbReference type="GO" id="GO:0004497">
    <property type="term" value="F:monooxygenase activity"/>
    <property type="evidence" value="ECO:0007669"/>
    <property type="project" value="UniProtKB-KW"/>
</dbReference>
<dbReference type="GO" id="GO:0043041">
    <property type="term" value="P:amino acid activation for nonribosomal peptide biosynthetic process"/>
    <property type="evidence" value="ECO:0007669"/>
    <property type="project" value="TreeGrafter"/>
</dbReference>
<dbReference type="EMBL" id="VLKP01000013">
    <property type="protein sequence ID" value="TWI07268.1"/>
    <property type="molecule type" value="Genomic_DNA"/>
</dbReference>
<accession>A0A562LI21</accession>
<evidence type="ECO:0000313" key="6">
    <source>
        <dbReference type="EMBL" id="TWI07268.1"/>
    </source>
</evidence>